<organism evidence="3 4">
    <name type="scientific">Fusarium oxysporum NRRL 32931</name>
    <dbReference type="NCBI Taxonomy" id="660029"/>
    <lineage>
        <taxon>Eukaryota</taxon>
        <taxon>Fungi</taxon>
        <taxon>Dikarya</taxon>
        <taxon>Ascomycota</taxon>
        <taxon>Pezizomycotina</taxon>
        <taxon>Sordariomycetes</taxon>
        <taxon>Hypocreomycetidae</taxon>
        <taxon>Hypocreales</taxon>
        <taxon>Nectriaceae</taxon>
        <taxon>Fusarium</taxon>
        <taxon>Fusarium oxysporum species complex</taxon>
    </lineage>
</organism>
<evidence type="ECO:0000313" key="3">
    <source>
        <dbReference type="EMBL" id="EWY80048.1"/>
    </source>
</evidence>
<evidence type="ECO:0000256" key="1">
    <source>
        <dbReference type="SAM" id="MobiDB-lite"/>
    </source>
</evidence>
<evidence type="ECO:0008006" key="5">
    <source>
        <dbReference type="Google" id="ProtNLM"/>
    </source>
</evidence>
<keyword evidence="2" id="KW-1133">Transmembrane helix</keyword>
<evidence type="ECO:0000256" key="2">
    <source>
        <dbReference type="SAM" id="Phobius"/>
    </source>
</evidence>
<reference evidence="3 4" key="1">
    <citation type="submission" date="2011-06" db="EMBL/GenBank/DDBJ databases">
        <title>The Genome Sequence of Fusarium oxysporum FOSC 3-a.</title>
        <authorList>
            <consortium name="The Broad Institute Genome Sequencing Platform"/>
            <person name="Ma L.-J."/>
            <person name="Gale L.R."/>
            <person name="Schwartz D.C."/>
            <person name="Zhou S."/>
            <person name="Corby-Kistler H."/>
            <person name="Young S.K."/>
            <person name="Zeng Q."/>
            <person name="Gargeya S."/>
            <person name="Fitzgerald M."/>
            <person name="Haas B."/>
            <person name="Abouelleil A."/>
            <person name="Alvarado L."/>
            <person name="Arachchi H.M."/>
            <person name="Berlin A."/>
            <person name="Brown A."/>
            <person name="Chapman S.B."/>
            <person name="Chen Z."/>
            <person name="Dunbar C."/>
            <person name="Freedman E."/>
            <person name="Gearin G."/>
            <person name="Gellesch M."/>
            <person name="Goldberg J."/>
            <person name="Griggs A."/>
            <person name="Gujja S."/>
            <person name="Heiman D."/>
            <person name="Howarth C."/>
            <person name="Larson L."/>
            <person name="Lui A."/>
            <person name="MacDonald P.J.P."/>
            <person name="Mehta T."/>
            <person name="Montmayeur A."/>
            <person name="Murphy C."/>
            <person name="Neiman D."/>
            <person name="Pearson M."/>
            <person name="Priest M."/>
            <person name="Roberts A."/>
            <person name="Saif S."/>
            <person name="Shea T."/>
            <person name="Shenoy N."/>
            <person name="Sisk P."/>
            <person name="Stolte C."/>
            <person name="Sykes S."/>
            <person name="Wortman J."/>
            <person name="Nusbaum C."/>
            <person name="Birren B."/>
        </authorList>
    </citation>
    <scope>NUCLEOTIDE SEQUENCE [LARGE SCALE GENOMIC DNA]</scope>
    <source>
        <strain evidence="4">FOSC 3-a</strain>
    </source>
</reference>
<evidence type="ECO:0000313" key="4">
    <source>
        <dbReference type="Proteomes" id="UP000030753"/>
    </source>
</evidence>
<gene>
    <name evidence="3" type="ORF">FOYG_16841</name>
</gene>
<protein>
    <recommendedName>
        <fullName evidence="5">DUF4238 domain-containing protein</fullName>
    </recommendedName>
</protein>
<dbReference type="HOGENOM" id="CLU_022619_2_0_1"/>
<dbReference type="Proteomes" id="UP000030753">
    <property type="component" value="Unassembled WGS sequence"/>
</dbReference>
<dbReference type="Pfam" id="PF14022">
    <property type="entry name" value="DUF4238"/>
    <property type="match status" value="1"/>
</dbReference>
<accession>W9HBW1</accession>
<keyword evidence="2" id="KW-0812">Transmembrane</keyword>
<dbReference type="OrthoDB" id="5340163at2759"/>
<proteinExistence type="predicted"/>
<feature type="compositionally biased region" description="Basic and acidic residues" evidence="1">
    <location>
        <begin position="510"/>
        <end position="519"/>
    </location>
</feature>
<name>W9HBW1_FUSOX</name>
<feature type="transmembrane region" description="Helical" evidence="2">
    <location>
        <begin position="771"/>
        <end position="792"/>
    </location>
</feature>
<dbReference type="InterPro" id="IPR025332">
    <property type="entry name" value="DUF4238"/>
</dbReference>
<dbReference type="AlphaFoldDB" id="W9HBW1"/>
<feature type="region of interest" description="Disordered" evidence="1">
    <location>
        <begin position="473"/>
        <end position="519"/>
    </location>
</feature>
<keyword evidence="2" id="KW-0472">Membrane</keyword>
<dbReference type="EMBL" id="JH717851">
    <property type="protein sequence ID" value="EWY80048.1"/>
    <property type="molecule type" value="Genomic_DNA"/>
</dbReference>
<feature type="transmembrane region" description="Helical" evidence="2">
    <location>
        <begin position="747"/>
        <end position="766"/>
    </location>
</feature>
<sequence length="796" mass="91779">MDAAKPQYQHFIPQFILKNFDHPYVCPYTPKNSSKCKKRHHEKGQHPGDPVVNCLQLLPDGFKIEEHSIRRVCGLKDMYTDRSSTAEVPQQLEMKFSRLECSTSPIIRKIVMAHEHGQKDVKLTRTQRTILRKFLFLLSIRGSGFFRRYNCETIEDYNHEEDQALLRDFMESHAIERPIDVWLHGLNAIIDLEMDVGDQWAKTISSTVYFAIADRFVEHITTYWMAVCTPANVDEDFVLTDTGYNVHEGPTVDFEDKNTGECVCLGPAFHYFAPIAPRLMIILRSQHLPEPLNDSDPNNKAYREERRKVFIDCLYGPGTKSIMEDLPVHKAFNSYSRVINGRTIPLPEWDRQYRKNDRFTFPIFQISTDYIRKINGLLLDHAFHGLTVIFNRQDVFLDLVEWYLTEPCEVGKNLSGEHRETKRRYIEQLITFMVAQGREVSAKVRYWPTRKNLDIARFREDNISTVRWVQGLAQDRGNEPEQAGKQMEQKPVNEADPGFEESPGNGSETSPKDAEEPERLPDELRNFDSYLRLQCYLQEDPLVGAIYERIMERVAASESNPNASPDASAGELEQSLAMFRIWIISAGLDLRDDIETDDRLINLLQRFQEQEPNFVFWHFLKRIRHALKRQEQASISTSHTSIVDEKHLEGLEDAVKEEPIHIPYISNSTMWKAMIQDISKSQKLERELSPLELASLIRGDKKPAQGNGTTHMCSAKVSSPTVTGCEGNQAKVEENPNSSAEIDTRTIVIVMLLIIILGIWALVRILQTIQWLVECLVIMITNIIRFLLPYLINRLG</sequence>